<dbReference type="SMART" id="SM00701">
    <property type="entry name" value="PGRP"/>
    <property type="match status" value="1"/>
</dbReference>
<feature type="domain" description="N-acetylmuramoyl-L-alanine amidase" evidence="3">
    <location>
        <begin position="438"/>
        <end position="580"/>
    </location>
</feature>
<protein>
    <submittedName>
        <fullName evidence="5">N-acetylmuramoyl-L-alanine amidase</fullName>
    </submittedName>
</protein>
<evidence type="ECO:0000313" key="5">
    <source>
        <dbReference type="EMBL" id="KYO48373.1"/>
    </source>
</evidence>
<dbReference type="eggNOG" id="ENOG502QR3D">
    <property type="taxonomic scope" value="Eukaryota"/>
</dbReference>
<sequence>MGPTQDTLAAHLHCMSYVNCVSYVILLHILLPPSFQGSVLLQFWLNSGIYKSHLHFHLFGTRKPRDSFTEHTGHEGPGKLTAGWMQLPAPRKEKMSPAGPWILVTLLSACTWTTASEGSLPFHMDSVIHVLEAVEPDLGGHINLTVPDLARGLGCCDSDLEQLLLGAAPAMPLDLPSLTQERRAFLSSLLVPPAPALALASSVQHGVVLVPDGTTVALSPLLAGIDAGLKRRREMPLPPTALGSGPGVDLSHASSGPELPRTIDALYAVTIAKALGLAFLLTRHNKSKAAMGPDGCWDNVAEPQNFTLLGSPSALPDAIINGALDGVVLGAWLAERTEPPAPVSTLLREYYAAGDLTGPGQARSNFRRQNFAALSPTKALTGQVASALLLLQTLPQTQALFQGVGTEELLGLAHKAAQEFTVTYLECPAIIPRCMWEARPYKGEPQQLHLPLGFLYIHHTYIPSQPCRSFPECAANMRAMQRFHQDDHGWNDIGYNFVVGSDGYLYQGRGWHWVGAHTRGYNNKGYGVSYIGDYSTTLPEPFTLALVRNRFLRCAVAGARLQANYTVHGHRQMGHTKCPGDALFQEIETWHGFK</sequence>
<dbReference type="STRING" id="8496.A0A151PH98"/>
<comment type="similarity">
    <text evidence="1">Belongs to the N-acetylmuramoyl-L-alanine amidase 2 family.</text>
</comment>
<dbReference type="Gene3D" id="3.40.80.10">
    <property type="entry name" value="Peptidoglycan recognition protein-like"/>
    <property type="match status" value="1"/>
</dbReference>
<comment type="caution">
    <text evidence="5">The sequence shown here is derived from an EMBL/GenBank/DDBJ whole genome shotgun (WGS) entry which is preliminary data.</text>
</comment>
<name>A0A151PH98_ALLMI</name>
<dbReference type="SUPFAM" id="SSF55846">
    <property type="entry name" value="N-acetylmuramoyl-L-alanine amidase-like"/>
    <property type="match status" value="1"/>
</dbReference>
<dbReference type="GO" id="GO:0008270">
    <property type="term" value="F:zinc ion binding"/>
    <property type="evidence" value="ECO:0007669"/>
    <property type="project" value="InterPro"/>
</dbReference>
<dbReference type="InterPro" id="IPR006619">
    <property type="entry name" value="PGRP_domain_met/bac"/>
</dbReference>
<evidence type="ECO:0000259" key="3">
    <source>
        <dbReference type="SMART" id="SM00644"/>
    </source>
</evidence>
<feature type="domain" description="Peptidoglycan recognition protein family" evidence="4">
    <location>
        <begin position="428"/>
        <end position="574"/>
    </location>
</feature>
<dbReference type="PANTHER" id="PTHR11022">
    <property type="entry name" value="PEPTIDOGLYCAN RECOGNITION PROTEIN"/>
    <property type="match status" value="1"/>
</dbReference>
<evidence type="ECO:0000313" key="6">
    <source>
        <dbReference type="Proteomes" id="UP000050525"/>
    </source>
</evidence>
<evidence type="ECO:0000259" key="4">
    <source>
        <dbReference type="SMART" id="SM00701"/>
    </source>
</evidence>
<dbReference type="InterPro" id="IPR036505">
    <property type="entry name" value="Amidase/PGRP_sf"/>
</dbReference>
<organism evidence="5 6">
    <name type="scientific">Alligator mississippiensis</name>
    <name type="common">American alligator</name>
    <dbReference type="NCBI Taxonomy" id="8496"/>
    <lineage>
        <taxon>Eukaryota</taxon>
        <taxon>Metazoa</taxon>
        <taxon>Chordata</taxon>
        <taxon>Craniata</taxon>
        <taxon>Vertebrata</taxon>
        <taxon>Euteleostomi</taxon>
        <taxon>Archelosauria</taxon>
        <taxon>Archosauria</taxon>
        <taxon>Crocodylia</taxon>
        <taxon>Alligatoridae</taxon>
        <taxon>Alligatorinae</taxon>
        <taxon>Alligator</taxon>
    </lineage>
</organism>
<proteinExistence type="inferred from homology"/>
<dbReference type="GO" id="GO:0009253">
    <property type="term" value="P:peptidoglycan catabolic process"/>
    <property type="evidence" value="ECO:0007669"/>
    <property type="project" value="InterPro"/>
</dbReference>
<evidence type="ECO:0000256" key="1">
    <source>
        <dbReference type="ARBA" id="ARBA00007553"/>
    </source>
</evidence>
<dbReference type="InterPro" id="IPR015510">
    <property type="entry name" value="PGRP"/>
</dbReference>
<dbReference type="Proteomes" id="UP000050525">
    <property type="component" value="Unassembled WGS sequence"/>
</dbReference>
<dbReference type="SMART" id="SM00644">
    <property type="entry name" value="Ami_2"/>
    <property type="match status" value="1"/>
</dbReference>
<evidence type="ECO:0000256" key="2">
    <source>
        <dbReference type="ARBA" id="ARBA00022859"/>
    </source>
</evidence>
<dbReference type="InterPro" id="IPR002502">
    <property type="entry name" value="Amidase_domain"/>
</dbReference>
<keyword evidence="2" id="KW-0391">Immunity</keyword>
<reference evidence="5 6" key="1">
    <citation type="journal article" date="2012" name="Genome Biol.">
        <title>Sequencing three crocodilian genomes to illuminate the evolution of archosaurs and amniotes.</title>
        <authorList>
            <person name="St John J.A."/>
            <person name="Braun E.L."/>
            <person name="Isberg S.R."/>
            <person name="Miles L.G."/>
            <person name="Chong A.Y."/>
            <person name="Gongora J."/>
            <person name="Dalzell P."/>
            <person name="Moran C."/>
            <person name="Bed'hom B."/>
            <person name="Abzhanov A."/>
            <person name="Burgess S.C."/>
            <person name="Cooksey A.M."/>
            <person name="Castoe T.A."/>
            <person name="Crawford N.G."/>
            <person name="Densmore L.D."/>
            <person name="Drew J.C."/>
            <person name="Edwards S.V."/>
            <person name="Faircloth B.C."/>
            <person name="Fujita M.K."/>
            <person name="Greenwold M.J."/>
            <person name="Hoffmann F.G."/>
            <person name="Howard J.M."/>
            <person name="Iguchi T."/>
            <person name="Janes D.E."/>
            <person name="Khan S.Y."/>
            <person name="Kohno S."/>
            <person name="de Koning A.J."/>
            <person name="Lance S.L."/>
            <person name="McCarthy F.M."/>
            <person name="McCormack J.E."/>
            <person name="Merchant M.E."/>
            <person name="Peterson D.G."/>
            <person name="Pollock D.D."/>
            <person name="Pourmand N."/>
            <person name="Raney B.J."/>
            <person name="Roessler K.A."/>
            <person name="Sanford J.R."/>
            <person name="Sawyer R.H."/>
            <person name="Schmidt C.J."/>
            <person name="Triplett E.W."/>
            <person name="Tuberville T.D."/>
            <person name="Venegas-Anaya M."/>
            <person name="Howard J.T."/>
            <person name="Jarvis E.D."/>
            <person name="Guillette L.J.Jr."/>
            <person name="Glenn T.C."/>
            <person name="Green R.E."/>
            <person name="Ray D.A."/>
        </authorList>
    </citation>
    <scope>NUCLEOTIDE SEQUENCE [LARGE SCALE GENOMIC DNA]</scope>
    <source>
        <strain evidence="5">KSC_2009_1</strain>
    </source>
</reference>
<dbReference type="EMBL" id="AKHW03000209">
    <property type="protein sequence ID" value="KYO48373.1"/>
    <property type="molecule type" value="Genomic_DNA"/>
</dbReference>
<dbReference type="GO" id="GO:0002376">
    <property type="term" value="P:immune system process"/>
    <property type="evidence" value="ECO:0007669"/>
    <property type="project" value="UniProtKB-KW"/>
</dbReference>
<keyword evidence="6" id="KW-1185">Reference proteome</keyword>
<dbReference type="CDD" id="cd06583">
    <property type="entry name" value="PGRP"/>
    <property type="match status" value="1"/>
</dbReference>
<dbReference type="AlphaFoldDB" id="A0A151PH98"/>
<dbReference type="GO" id="GO:0008745">
    <property type="term" value="F:N-acetylmuramoyl-L-alanine amidase activity"/>
    <property type="evidence" value="ECO:0007669"/>
    <property type="project" value="InterPro"/>
</dbReference>
<dbReference type="Pfam" id="PF01510">
    <property type="entry name" value="Amidase_2"/>
    <property type="match status" value="1"/>
</dbReference>
<dbReference type="PANTHER" id="PTHR11022:SF66">
    <property type="entry name" value="N-ACETYLMURAMOYL-L-ALANINE AMIDASE"/>
    <property type="match status" value="1"/>
</dbReference>
<gene>
    <name evidence="5" type="primary">PGLYRP2</name>
    <name evidence="5" type="ORF">Y1Q_0017134</name>
</gene>
<dbReference type="FunFam" id="3.40.80.10:FF:000001">
    <property type="entry name" value="Peptidoglycan recognition protein 1"/>
    <property type="match status" value="1"/>
</dbReference>
<accession>A0A151PH98</accession>